<evidence type="ECO:0000259" key="4">
    <source>
        <dbReference type="Pfam" id="PF00030"/>
    </source>
</evidence>
<sequence length="156" mass="17142">MKSLLVLSLLVLGTQAQDSTTLFSELHQQGNDVSLTESVELLQPLDFNDKAKSIIVNGVWIYYQHASFNELPGMAFLAYGTNASMDLPSSAFDSVSSVRNVKLALDEDENMITLFKGMSYAAQEVTTNTSLNAIIDVYEEVSSLITSGMKPWTVYT</sequence>
<evidence type="ECO:0000256" key="2">
    <source>
        <dbReference type="ARBA" id="ARBA00022737"/>
    </source>
</evidence>
<evidence type="ECO:0000313" key="5">
    <source>
        <dbReference type="EMBL" id="KAG0701251.1"/>
    </source>
</evidence>
<dbReference type="InterPro" id="IPR011024">
    <property type="entry name" value="G_crystallin-like"/>
</dbReference>
<dbReference type="InterPro" id="IPR001064">
    <property type="entry name" value="Beta/gamma_crystallin"/>
</dbReference>
<keyword evidence="6" id="KW-1185">Reference proteome</keyword>
<dbReference type="OrthoDB" id="8407241at2759"/>
<dbReference type="Proteomes" id="UP000770661">
    <property type="component" value="Unassembled WGS sequence"/>
</dbReference>
<reference evidence="5" key="1">
    <citation type="submission" date="2020-07" db="EMBL/GenBank/DDBJ databases">
        <title>The High-quality genome of the commercially important snow crab, Chionoecetes opilio.</title>
        <authorList>
            <person name="Jeong J.-H."/>
            <person name="Ryu S."/>
        </authorList>
    </citation>
    <scope>NUCLEOTIDE SEQUENCE</scope>
    <source>
        <strain evidence="5">MADBK_172401_WGS</strain>
        <tissue evidence="5">Digestive gland</tissue>
    </source>
</reference>
<evidence type="ECO:0000256" key="1">
    <source>
        <dbReference type="ARBA" id="ARBA00009646"/>
    </source>
</evidence>
<keyword evidence="2" id="KW-0677">Repeat</keyword>
<proteinExistence type="inferred from homology"/>
<accession>A0A8J8WF90</accession>
<dbReference type="SUPFAM" id="SSF49695">
    <property type="entry name" value="gamma-Crystallin-like"/>
    <property type="match status" value="1"/>
</dbReference>
<feature type="domain" description="Beta/gamma crystallin 'Greek key'" evidence="4">
    <location>
        <begin position="21"/>
        <end position="99"/>
    </location>
</feature>
<evidence type="ECO:0000256" key="3">
    <source>
        <dbReference type="SAM" id="SignalP"/>
    </source>
</evidence>
<dbReference type="Gene3D" id="2.60.20.10">
    <property type="entry name" value="Crystallins"/>
    <property type="match status" value="1"/>
</dbReference>
<feature type="signal peptide" evidence="3">
    <location>
        <begin position="1"/>
        <end position="16"/>
    </location>
</feature>
<dbReference type="AlphaFoldDB" id="A0A8J8WF90"/>
<organism evidence="5 6">
    <name type="scientific">Chionoecetes opilio</name>
    <name type="common">Atlantic snow crab</name>
    <name type="synonym">Cancer opilio</name>
    <dbReference type="NCBI Taxonomy" id="41210"/>
    <lineage>
        <taxon>Eukaryota</taxon>
        <taxon>Metazoa</taxon>
        <taxon>Ecdysozoa</taxon>
        <taxon>Arthropoda</taxon>
        <taxon>Crustacea</taxon>
        <taxon>Multicrustacea</taxon>
        <taxon>Malacostraca</taxon>
        <taxon>Eumalacostraca</taxon>
        <taxon>Eucarida</taxon>
        <taxon>Decapoda</taxon>
        <taxon>Pleocyemata</taxon>
        <taxon>Brachyura</taxon>
        <taxon>Eubrachyura</taxon>
        <taxon>Majoidea</taxon>
        <taxon>Majidae</taxon>
        <taxon>Chionoecetes</taxon>
    </lineage>
</organism>
<keyword evidence="3" id="KW-0732">Signal</keyword>
<feature type="chain" id="PRO_5035233890" description="Beta/gamma crystallin 'Greek key' domain-containing protein" evidence="3">
    <location>
        <begin position="17"/>
        <end position="156"/>
    </location>
</feature>
<gene>
    <name evidence="5" type="ORF">GWK47_025335</name>
</gene>
<evidence type="ECO:0000313" key="6">
    <source>
        <dbReference type="Proteomes" id="UP000770661"/>
    </source>
</evidence>
<comment type="similarity">
    <text evidence="1">Belongs to the beta/gamma-crystallin family.</text>
</comment>
<name>A0A8J8WF90_CHIOP</name>
<dbReference type="EMBL" id="JACEEZ010025392">
    <property type="protein sequence ID" value="KAG0701251.1"/>
    <property type="molecule type" value="Genomic_DNA"/>
</dbReference>
<comment type="caution">
    <text evidence="5">The sequence shown here is derived from an EMBL/GenBank/DDBJ whole genome shotgun (WGS) entry which is preliminary data.</text>
</comment>
<protein>
    <recommendedName>
        <fullName evidence="4">Beta/gamma crystallin 'Greek key' domain-containing protein</fullName>
    </recommendedName>
</protein>
<dbReference type="Pfam" id="PF00030">
    <property type="entry name" value="Crystall"/>
    <property type="match status" value="1"/>
</dbReference>